<name>A0A9Q3ZNJ6_9RHOB</name>
<dbReference type="SUPFAM" id="SSF52540">
    <property type="entry name" value="P-loop containing nucleoside triphosphate hydrolases"/>
    <property type="match status" value="1"/>
</dbReference>
<evidence type="ECO:0000313" key="3">
    <source>
        <dbReference type="EMBL" id="MCE8539233.1"/>
    </source>
</evidence>
<dbReference type="InterPro" id="IPR051396">
    <property type="entry name" value="Bact_Antivir_Def_Nuclease"/>
</dbReference>
<dbReference type="InterPro" id="IPR027417">
    <property type="entry name" value="P-loop_NTPase"/>
</dbReference>
<feature type="domain" description="Endonuclease GajA/Old nuclease/RecF-like AAA" evidence="1">
    <location>
        <begin position="1"/>
        <end position="389"/>
    </location>
</feature>
<gene>
    <name evidence="3" type="ORF">KBY27_17390</name>
</gene>
<dbReference type="CDD" id="cd01026">
    <property type="entry name" value="TOPRIM_OLD"/>
    <property type="match status" value="1"/>
</dbReference>
<dbReference type="PANTHER" id="PTHR43581">
    <property type="entry name" value="ATP/GTP PHOSPHATASE"/>
    <property type="match status" value="1"/>
</dbReference>
<dbReference type="PANTHER" id="PTHR43581:SF2">
    <property type="entry name" value="EXCINUCLEASE ATPASE SUBUNIT"/>
    <property type="match status" value="1"/>
</dbReference>
<accession>A0A9Q3ZNJ6</accession>
<dbReference type="Gene3D" id="3.40.50.300">
    <property type="entry name" value="P-loop containing nucleotide triphosphate hydrolases"/>
    <property type="match status" value="1"/>
</dbReference>
<dbReference type="Pfam" id="PF13175">
    <property type="entry name" value="AAA_15"/>
    <property type="match status" value="1"/>
</dbReference>
<evidence type="ECO:0000259" key="2">
    <source>
        <dbReference type="Pfam" id="PF20469"/>
    </source>
</evidence>
<dbReference type="InterPro" id="IPR041685">
    <property type="entry name" value="AAA_GajA/Old/RecF-like"/>
</dbReference>
<dbReference type="Proteomes" id="UP000813672">
    <property type="component" value="Unassembled WGS sequence"/>
</dbReference>
<protein>
    <submittedName>
        <fullName evidence="3">AAA family ATPase</fullName>
    </submittedName>
</protein>
<sequence length="681" mass="76499">MKIKQVSIRGFRRLENITVDLEESETIFVGPNNSGKTTATAAFRCFLGEKQFTLHDFSTSKLLDFDGFDPENPDNVLPFIEFDVWFSIDPDNIAFGRAFSLLPNLSDDFSEVGLRCKLEAKSAKDLWADYEANSPRDNEGIRKSLSHFLGSKKNLSKHFELNYFSLEKTEDGLVVTPLESSEGKRLIKSLVRVDFIDAQRNLDEGEVGRGNRLSSAFAYFYEKNLEKPEAEEEAYRVINENNERLTDHYRVHFEPLMNVIRDLGVPSVHDRDLKLVSALSAETALKGSADLMYVDPASLHELPEAYNGLGFKNLIFMAVQISHAHLQWINTEKDRPLCQLIFIEEPEVHLHAQVQQTFISNIWDLLNRASEDAGTPSPQLAITTHSSHILDAADFAKIRYFRRCPFAREAAEGIQRNSGTTIHSLRDFTPEPVEIEGAEATGPEVLDFLKKYLKLTHCDLFFADAAVLVEGTVEKLLLPAMVRRSANGLLSKYLTILEVGGAYAHRFVGLLDFLHIPYLIVTDIDSVDPNNGRKICRTDAAGAVSSNVTLKGFLNDVSIEALKELGAEEKANELRFLAYEMPVVIVHEGEAIAVHGRTLEEAFVYENLALVANRDLAVSVTIPDNPNDVFESVYKQVKKSGFKKTEFAMDVLSSTSEWATPEYIAEGLRWLEQTLTPQPQE</sequence>
<dbReference type="AlphaFoldDB" id="A0A9Q3ZNJ6"/>
<proteinExistence type="predicted"/>
<feature type="domain" description="OLD protein-like TOPRIM" evidence="2">
    <location>
        <begin position="461"/>
        <end position="525"/>
    </location>
</feature>
<comment type="caution">
    <text evidence="3">The sequence shown here is derived from an EMBL/GenBank/DDBJ whole genome shotgun (WGS) entry which is preliminary data.</text>
</comment>
<evidence type="ECO:0000259" key="1">
    <source>
        <dbReference type="Pfam" id="PF13175"/>
    </source>
</evidence>
<evidence type="ECO:0000313" key="4">
    <source>
        <dbReference type="Proteomes" id="UP000813672"/>
    </source>
</evidence>
<dbReference type="RefSeq" id="WP_234221201.1">
    <property type="nucleotide sequence ID" value="NZ_JAGQAF010000011.1"/>
</dbReference>
<dbReference type="InterPro" id="IPR034139">
    <property type="entry name" value="TOPRIM_OLD"/>
</dbReference>
<dbReference type="EMBL" id="JAGQAF010000011">
    <property type="protein sequence ID" value="MCE8539233.1"/>
    <property type="molecule type" value="Genomic_DNA"/>
</dbReference>
<organism evidence="3 4">
    <name type="scientific">Ruegeria pomeroyi</name>
    <dbReference type="NCBI Taxonomy" id="89184"/>
    <lineage>
        <taxon>Bacteria</taxon>
        <taxon>Pseudomonadati</taxon>
        <taxon>Pseudomonadota</taxon>
        <taxon>Alphaproteobacteria</taxon>
        <taxon>Rhodobacterales</taxon>
        <taxon>Roseobacteraceae</taxon>
        <taxon>Ruegeria</taxon>
    </lineage>
</organism>
<reference evidence="3" key="1">
    <citation type="journal article" date="2021" name="Environ. Microbiol.">
        <title>Cryptic niche differentiation of novel sediment ecotypes of Rugeria pomeroyi correlates with nitrate respiration.</title>
        <authorList>
            <person name="Lin X."/>
            <person name="McNichol J."/>
            <person name="Chu X."/>
            <person name="Qian Y."/>
            <person name="Luo H."/>
        </authorList>
    </citation>
    <scope>NUCLEOTIDE SEQUENCE</scope>
    <source>
        <strain evidence="3">SZCCDBB064</strain>
    </source>
</reference>
<dbReference type="Pfam" id="PF20469">
    <property type="entry name" value="OLD-like_TOPRIM"/>
    <property type="match status" value="1"/>
</dbReference>